<accession>A0A2I0B7D4</accession>
<organism evidence="1 2">
    <name type="scientific">Apostasia shenzhenica</name>
    <dbReference type="NCBI Taxonomy" id="1088818"/>
    <lineage>
        <taxon>Eukaryota</taxon>
        <taxon>Viridiplantae</taxon>
        <taxon>Streptophyta</taxon>
        <taxon>Embryophyta</taxon>
        <taxon>Tracheophyta</taxon>
        <taxon>Spermatophyta</taxon>
        <taxon>Magnoliopsida</taxon>
        <taxon>Liliopsida</taxon>
        <taxon>Asparagales</taxon>
        <taxon>Orchidaceae</taxon>
        <taxon>Apostasioideae</taxon>
        <taxon>Apostasia</taxon>
    </lineage>
</organism>
<reference evidence="1 2" key="1">
    <citation type="journal article" date="2017" name="Nature">
        <title>The Apostasia genome and the evolution of orchids.</title>
        <authorList>
            <person name="Zhang G.Q."/>
            <person name="Liu K.W."/>
            <person name="Li Z."/>
            <person name="Lohaus R."/>
            <person name="Hsiao Y.Y."/>
            <person name="Niu S.C."/>
            <person name="Wang J.Y."/>
            <person name="Lin Y.C."/>
            <person name="Xu Q."/>
            <person name="Chen L.J."/>
            <person name="Yoshida K."/>
            <person name="Fujiwara S."/>
            <person name="Wang Z.W."/>
            <person name="Zhang Y.Q."/>
            <person name="Mitsuda N."/>
            <person name="Wang M."/>
            <person name="Liu G.H."/>
            <person name="Pecoraro L."/>
            <person name="Huang H.X."/>
            <person name="Xiao X.J."/>
            <person name="Lin M."/>
            <person name="Wu X.Y."/>
            <person name="Wu W.L."/>
            <person name="Chen Y.Y."/>
            <person name="Chang S.B."/>
            <person name="Sakamoto S."/>
            <person name="Ohme-Takagi M."/>
            <person name="Yagi M."/>
            <person name="Zeng S.J."/>
            <person name="Shen C.Y."/>
            <person name="Yeh C.M."/>
            <person name="Luo Y.B."/>
            <person name="Tsai W.C."/>
            <person name="Van de Peer Y."/>
            <person name="Liu Z.J."/>
        </authorList>
    </citation>
    <scope>NUCLEOTIDE SEQUENCE [LARGE SCALE GENOMIC DNA]</scope>
    <source>
        <strain evidence="2">cv. Shenzhen</strain>
        <tissue evidence="1">Stem</tissue>
    </source>
</reference>
<name>A0A2I0B7D4_9ASPA</name>
<evidence type="ECO:0000313" key="2">
    <source>
        <dbReference type="Proteomes" id="UP000236161"/>
    </source>
</evidence>
<gene>
    <name evidence="1" type="ORF">AXF42_Ash016973</name>
</gene>
<protein>
    <submittedName>
        <fullName evidence="1">Uncharacterized protein</fullName>
    </submittedName>
</protein>
<dbReference type="EMBL" id="KZ451907">
    <property type="protein sequence ID" value="PKA63689.1"/>
    <property type="molecule type" value="Genomic_DNA"/>
</dbReference>
<keyword evidence="2" id="KW-1185">Reference proteome</keyword>
<dbReference type="AlphaFoldDB" id="A0A2I0B7D4"/>
<sequence>MSRRVHVLRDVNLSAFAVRDDTSPVRLGYLAHVETTWATTWTVRMKRRESNCNTINK</sequence>
<dbReference type="Proteomes" id="UP000236161">
    <property type="component" value="Unassembled WGS sequence"/>
</dbReference>
<proteinExistence type="predicted"/>
<evidence type="ECO:0000313" key="1">
    <source>
        <dbReference type="EMBL" id="PKA63689.1"/>
    </source>
</evidence>